<feature type="domain" description="HTH lysR-type" evidence="5">
    <location>
        <begin position="1"/>
        <end position="59"/>
    </location>
</feature>
<protein>
    <submittedName>
        <fullName evidence="6">LysR family transcriptional regulator</fullName>
    </submittedName>
</protein>
<dbReference type="Pfam" id="PF03466">
    <property type="entry name" value="LysR_substrate"/>
    <property type="match status" value="1"/>
</dbReference>
<evidence type="ECO:0000256" key="4">
    <source>
        <dbReference type="ARBA" id="ARBA00023163"/>
    </source>
</evidence>
<evidence type="ECO:0000256" key="2">
    <source>
        <dbReference type="ARBA" id="ARBA00023015"/>
    </source>
</evidence>
<dbReference type="InterPro" id="IPR000847">
    <property type="entry name" value="LysR_HTH_N"/>
</dbReference>
<dbReference type="InterPro" id="IPR058163">
    <property type="entry name" value="LysR-type_TF_proteobact-type"/>
</dbReference>
<dbReference type="FunFam" id="1.10.10.10:FF:000001">
    <property type="entry name" value="LysR family transcriptional regulator"/>
    <property type="match status" value="1"/>
</dbReference>
<reference evidence="6 7" key="1">
    <citation type="submission" date="2014-05" db="EMBL/GenBank/DDBJ databases">
        <title>ATOL: Assembling a taxonomically balanced genome-scale reconstruction of the evolutionary history of the Enterobacteriaceae.</title>
        <authorList>
            <person name="Plunkett G.III."/>
            <person name="Neeno-Eckwall E.C."/>
            <person name="Glasner J.D."/>
            <person name="Perna N.T."/>
        </authorList>
    </citation>
    <scope>NUCLEOTIDE SEQUENCE [LARGE SCALE GENOMIC DNA]</scope>
    <source>
        <strain evidence="6 7">ATCC 33301</strain>
    </source>
</reference>
<keyword evidence="3" id="KW-0238">DNA-binding</keyword>
<dbReference type="EMBL" id="JMPR01000036">
    <property type="protein sequence ID" value="KFD18714.1"/>
    <property type="molecule type" value="Genomic_DNA"/>
</dbReference>
<dbReference type="OrthoDB" id="9786526at2"/>
<evidence type="ECO:0000313" key="6">
    <source>
        <dbReference type="EMBL" id="KFD18714.1"/>
    </source>
</evidence>
<dbReference type="Proteomes" id="UP000028602">
    <property type="component" value="Unassembled WGS sequence"/>
</dbReference>
<dbReference type="Gene3D" id="3.40.190.290">
    <property type="match status" value="1"/>
</dbReference>
<dbReference type="SUPFAM" id="SSF53850">
    <property type="entry name" value="Periplasmic binding protein-like II"/>
    <property type="match status" value="1"/>
</dbReference>
<gene>
    <name evidence="6" type="primary">yhjC</name>
    <name evidence="6" type="ORF">GTPT_2351</name>
</gene>
<keyword evidence="2" id="KW-0805">Transcription regulation</keyword>
<comment type="similarity">
    <text evidence="1">Belongs to the LysR transcriptional regulatory family.</text>
</comment>
<evidence type="ECO:0000259" key="5">
    <source>
        <dbReference type="PROSITE" id="PS50931"/>
    </source>
</evidence>
<keyword evidence="4" id="KW-0804">Transcription</keyword>
<accession>A0A085JE18</accession>
<comment type="caution">
    <text evidence="6">The sequence shown here is derived from an EMBL/GenBank/DDBJ whole genome shotgun (WGS) entry which is preliminary data.</text>
</comment>
<keyword evidence="7" id="KW-1185">Reference proteome</keyword>
<dbReference type="AlphaFoldDB" id="A0A085JE18"/>
<dbReference type="InterPro" id="IPR005119">
    <property type="entry name" value="LysR_subst-bd"/>
</dbReference>
<dbReference type="SUPFAM" id="SSF46785">
    <property type="entry name" value="Winged helix' DNA-binding domain"/>
    <property type="match status" value="1"/>
</dbReference>
<dbReference type="GO" id="GO:0043565">
    <property type="term" value="F:sequence-specific DNA binding"/>
    <property type="evidence" value="ECO:0007669"/>
    <property type="project" value="TreeGrafter"/>
</dbReference>
<dbReference type="Gene3D" id="1.10.10.10">
    <property type="entry name" value="Winged helix-like DNA-binding domain superfamily/Winged helix DNA-binding domain"/>
    <property type="match status" value="1"/>
</dbReference>
<evidence type="ECO:0000256" key="3">
    <source>
        <dbReference type="ARBA" id="ARBA00023125"/>
    </source>
</evidence>
<sequence>MDKIQAMQVFVRVAEANSFTVAADSLGIPKGSVSRQIQALEKNTGTRLLQRTTRRVCLTRDGELYYHRCLELLGMLEDMDTLFRQEPSTLNGTVRADMSVALATGFVLPRLPEFLQRYPGLRVELSSSDSQADLIRDGLDCVVRAGELADSGMMVRHIGYHRMVNCASPDYLARFGLPLSPQALSQHTMVHYTQYLGKPPSGFEYYDGKKSHYFPVPGALTVNSTETYRAACIAGLGIIQVPAGSVKALLAQGALLEVLADYPARPMPVSLLYPYRRNVPPRVQVFMDWLSGILQEYTD</sequence>
<dbReference type="PROSITE" id="PS50931">
    <property type="entry name" value="HTH_LYSR"/>
    <property type="match status" value="1"/>
</dbReference>
<dbReference type="PANTHER" id="PTHR30537:SF72">
    <property type="entry name" value="LYSR FAMILY TRANSCRIPTIONAL REGULATOR"/>
    <property type="match status" value="1"/>
</dbReference>
<dbReference type="eggNOG" id="COG0583">
    <property type="taxonomic scope" value="Bacteria"/>
</dbReference>
<proteinExistence type="inferred from homology"/>
<dbReference type="PANTHER" id="PTHR30537">
    <property type="entry name" value="HTH-TYPE TRANSCRIPTIONAL REGULATOR"/>
    <property type="match status" value="1"/>
</dbReference>
<dbReference type="InterPro" id="IPR036388">
    <property type="entry name" value="WH-like_DNA-bd_sf"/>
</dbReference>
<organism evidence="6 7">
    <name type="scientific">Tatumella ptyseos ATCC 33301</name>
    <dbReference type="NCBI Taxonomy" id="1005995"/>
    <lineage>
        <taxon>Bacteria</taxon>
        <taxon>Pseudomonadati</taxon>
        <taxon>Pseudomonadota</taxon>
        <taxon>Gammaproteobacteria</taxon>
        <taxon>Enterobacterales</taxon>
        <taxon>Erwiniaceae</taxon>
        <taxon>Tatumella</taxon>
    </lineage>
</organism>
<dbReference type="Pfam" id="PF00126">
    <property type="entry name" value="HTH_1"/>
    <property type="match status" value="1"/>
</dbReference>
<evidence type="ECO:0000313" key="7">
    <source>
        <dbReference type="Proteomes" id="UP000028602"/>
    </source>
</evidence>
<dbReference type="GO" id="GO:0006351">
    <property type="term" value="P:DNA-templated transcription"/>
    <property type="evidence" value="ECO:0007669"/>
    <property type="project" value="TreeGrafter"/>
</dbReference>
<evidence type="ECO:0000256" key="1">
    <source>
        <dbReference type="ARBA" id="ARBA00009437"/>
    </source>
</evidence>
<dbReference type="CDD" id="cd08472">
    <property type="entry name" value="PBP2_CrgA_like_3"/>
    <property type="match status" value="1"/>
</dbReference>
<dbReference type="FunFam" id="3.40.190.290:FF:000001">
    <property type="entry name" value="Transcriptional regulator, LysR family"/>
    <property type="match status" value="1"/>
</dbReference>
<dbReference type="GO" id="GO:0003700">
    <property type="term" value="F:DNA-binding transcription factor activity"/>
    <property type="evidence" value="ECO:0007669"/>
    <property type="project" value="InterPro"/>
</dbReference>
<dbReference type="RefSeq" id="WP_025901949.1">
    <property type="nucleotide sequence ID" value="NZ_ATMJ01000004.1"/>
</dbReference>
<name>A0A085JE18_9GAMM</name>
<dbReference type="InterPro" id="IPR036390">
    <property type="entry name" value="WH_DNA-bd_sf"/>
</dbReference>